<dbReference type="GO" id="GO:0030422">
    <property type="term" value="P:siRNA processing"/>
    <property type="evidence" value="ECO:0007669"/>
    <property type="project" value="InterPro"/>
</dbReference>
<evidence type="ECO:0000256" key="21">
    <source>
        <dbReference type="PROSITE-ProRule" id="PRU00657"/>
    </source>
</evidence>
<dbReference type="EC" id="3.1.26.3" evidence="5"/>
<dbReference type="CDD" id="cd10843">
    <property type="entry name" value="DSRM_DICER"/>
    <property type="match status" value="1"/>
</dbReference>
<dbReference type="FunFam" id="2.170.260.10:FF:000002">
    <property type="entry name" value="Putative Endoribonuclease Dicer"/>
    <property type="match status" value="1"/>
</dbReference>
<dbReference type="InterPro" id="IPR048512">
    <property type="entry name" value="Dicer_platform"/>
</dbReference>
<evidence type="ECO:0000256" key="19">
    <source>
        <dbReference type="ARBA" id="ARBA00023211"/>
    </source>
</evidence>
<evidence type="ECO:0000256" key="7">
    <source>
        <dbReference type="ARBA" id="ARBA00022553"/>
    </source>
</evidence>
<dbReference type="SMART" id="SM00949">
    <property type="entry name" value="PAZ"/>
    <property type="match status" value="1"/>
</dbReference>
<organism evidence="29 30">
    <name type="scientific">Polypedilum vanderplanki</name>
    <name type="common">Sleeping chironomid midge</name>
    <dbReference type="NCBI Taxonomy" id="319348"/>
    <lineage>
        <taxon>Eukaryota</taxon>
        <taxon>Metazoa</taxon>
        <taxon>Ecdysozoa</taxon>
        <taxon>Arthropoda</taxon>
        <taxon>Hexapoda</taxon>
        <taxon>Insecta</taxon>
        <taxon>Pterygota</taxon>
        <taxon>Neoptera</taxon>
        <taxon>Endopterygota</taxon>
        <taxon>Diptera</taxon>
        <taxon>Nematocera</taxon>
        <taxon>Chironomoidea</taxon>
        <taxon>Chironomidae</taxon>
        <taxon>Chironominae</taxon>
        <taxon>Polypedilum</taxon>
        <taxon>Polypedilum</taxon>
    </lineage>
</organism>
<evidence type="ECO:0000256" key="16">
    <source>
        <dbReference type="ARBA" id="ARBA00022842"/>
    </source>
</evidence>
<dbReference type="Pfam" id="PF02170">
    <property type="entry name" value="PAZ"/>
    <property type="match status" value="1"/>
</dbReference>
<dbReference type="InterPro" id="IPR005034">
    <property type="entry name" value="Dicer_dimerisation"/>
</dbReference>
<evidence type="ECO:0000256" key="14">
    <source>
        <dbReference type="ARBA" id="ARBA00022806"/>
    </source>
</evidence>
<gene>
    <name evidence="29" type="ORF">PVAND_014412</name>
</gene>
<keyword evidence="6" id="KW-0963">Cytoplasm</keyword>
<keyword evidence="19" id="KW-0464">Manganese</keyword>
<dbReference type="InterPro" id="IPR036085">
    <property type="entry name" value="PAZ_dom_sf"/>
</dbReference>
<dbReference type="InterPro" id="IPR048513">
    <property type="entry name" value="Dicer_PBD"/>
</dbReference>
<keyword evidence="11" id="KW-0547">Nucleotide-binding</keyword>
<dbReference type="GO" id="GO:0006950">
    <property type="term" value="P:response to stress"/>
    <property type="evidence" value="ECO:0007669"/>
    <property type="project" value="UniProtKB-ARBA"/>
</dbReference>
<dbReference type="Gene3D" id="1.10.1520.10">
    <property type="entry name" value="Ribonuclease III domain"/>
    <property type="match status" value="2"/>
</dbReference>
<dbReference type="PANTHER" id="PTHR14950">
    <property type="entry name" value="DICER-RELATED"/>
    <property type="match status" value="1"/>
</dbReference>
<sequence>MDLNLSVVCFTPRDYQVELLSAAKERNIIVCLSSNSAREFCALKLIQEQSNELRIVDKKSRKKTLFLTNSTSAYNLIYYLTDLKVINLNEQIENEIDWENVIEENQVIILETKQCLDALGCSYIDLNFVNLIIIDNCHQRTRKSDITEIFLNYYKKTINKPKVFGLAGSLHSAACSSARLGAEIEYLESLLKAKAETASDIVTVLRYSPRPIEIIAECGIPIENEASNYIRNLIQTRKSYILDHQYNPFEIYDCEEYKEELNNIPDPKDEPLKLIDDFLLILDELGVYCADKACLMLLMQIEKLKVKTPYERHFLLLCLISTTLIQIRSFCDIIFQQFKTEKEKIEKFSTPKVARILEILKLFKPLSNAEKNFIKKEEIEATNKIEKCDSIECKEIIGELNIKTMCTMMASTGEKIEKISEDLENLKASVTKINNNSQLVFPNQKNNRYNRFKNRRKFYARPRHNNHNELDSLCGLIFCNSVITTKTLFSLLCDVSKHDPDLKFLNVQYTIDKTANPITDAKEAEIQHRKQEEVLKKFRMHECNLLISTAVLEEGFDLPKCNLVVRFDEPVSYRSYVHCKGRARAPNALHILMVSPKISESVYKNLLNEDIHPNNHKFICNLNRENEEITESDDESIEENQMDGKSLSSEEEIQECVVETLSFDNIIKHIYEPIEKFSNKTVDKVAEYMEIEKMLIRKCENKEPPINEIAHAEKFTSLIQSYQPLSSPDTVQVNLSTAISLVNKYCAKLPSDTFTKLTPIWRCCKTVRNGIPMFQYTLRLPLNSPLKNDIYGLPMPTRTLARRIAALITCKILHKSGELDINLQPIGKEGFKAIEPDWELFELDKADEELNAENSEVRPGTTKRRQYYYKRIASVFSHCRPTLETKAFLYHITMVLQCPIPEEQNTRGRKIYPPEEAIQSFGILTTKKIPKISAFPIFTRSGEVKVSLKLIKSDMTLNEDQLEKINNFINYTFTNVLRLRKYLMLFDPEAVENSFFVVPVTRENEVIEVDWNFLSIIQKNVNMTPQFISDEERKSQKFDYNKFKDAVVMPWYRNQDQPQYFYVAEICYHLTPESSFPGENYSTFKEYYFKKYNIEIQNKKHPLLDVDHTSARLNFLTPRYVNRKGIALPTSSEETKRAKRENLEQKQILVPELCTVHPFPASLWRAAVCLPCVLYRINALLLADEIRMEVSSDLGLGTLEVKDENFTWPMLDFGWTLADVLKKTREAKIASDVQNECKENVVKLENCDENENINEKNESDEEKYDKEKTANDLLEEANQKARAEHLLEIGTWSNEMAQDIEDEDELEELEILPRNLEICSSRNINYGSPTSWDIETPKNQSKMNHFQDNFYTSDSDDDYQSDVDLDSLNDEQNDSNDDEYGLKIEFKNDHLAEAFESEAEQKRRQRKIDLINETIENEKRYEQAKNMMSGFDFIEDSQLIDLDENIKMHEQSFKESITELKKTIKSSGILIKSDEKIPSKIRKNTKNSENLNSDDIDIYTLVPYLDKNEIINIVNRENFLSINDLYKLNSIYEQRHSNEEFEVIGCGDLFDHFSDIDRTKILENGKKIIKFKIINDLNKFTKSCEENRNLQSIEEFITPVPLNQSFLHLNPSTFSFDYQPDLYNHPGPSPSIILQALTMSNANDGINLERLETIGDSFLKYAITTYLYCTYENVNEGKLSYLRSKQVSNLNLYRLGRKKVLGESMIATKFEPQDNWLPPCYFVPKELEQALIDAKIPVCYWDLADLPDIKKLSSEQICELVKERAEKLGMLEDSLDCDVDELHEKLSIQTTNSPTKQSQQQKLANGEQLEQNLPCFIPYNLVTQHSIPDKSIADCVEALIGAYLIDCGSRGALLFMAWLGIRVLPIMKIEAVEKRIPGSTKPFEENGKMYQTVYGHWRPPKSPLLHCVPNAEKILENLLDGFDQFERDLDYEFNDRSYLLQAMTHASYSPNRLTDCYQRLEFLGDAVLDYLITRHLYEDRRLHSPGALTDLRSALVNNTIFASLAVRHGFHKYFRHLSPALNEVIDRFVRIQHENGHCISEEYYLLSEEECDEAEDVEVPKALGDVFESVAGAIFLDSNMSLDAVWRVYYKMMGPEIELFSRSVPKSPIRELLELEPETAKFGKPEKLADGRRVRVTVEVFGKGIFRGIGRNYRIAKCTAAKCALRQLKKNNLINKKHS</sequence>
<keyword evidence="17 21" id="KW-0694">RNA-binding</keyword>
<dbReference type="PROSITE" id="PS50142">
    <property type="entry name" value="RNASE_3_2"/>
    <property type="match status" value="2"/>
</dbReference>
<dbReference type="GO" id="GO:0004530">
    <property type="term" value="F:deoxyribonuclease I activity"/>
    <property type="evidence" value="ECO:0007669"/>
    <property type="project" value="TreeGrafter"/>
</dbReference>
<dbReference type="Pfam" id="PF00271">
    <property type="entry name" value="Helicase_C"/>
    <property type="match status" value="1"/>
</dbReference>
<keyword evidence="9" id="KW-0479">Metal-binding</keyword>
<feature type="compositionally biased region" description="Acidic residues" evidence="23">
    <location>
        <begin position="629"/>
        <end position="641"/>
    </location>
</feature>
<dbReference type="SMART" id="SM00490">
    <property type="entry name" value="HELICc"/>
    <property type="match status" value="1"/>
</dbReference>
<dbReference type="GO" id="GO:0006309">
    <property type="term" value="P:apoptotic DNA fragmentation"/>
    <property type="evidence" value="ECO:0007669"/>
    <property type="project" value="TreeGrafter"/>
</dbReference>
<feature type="domain" description="Helicase C-terminal" evidence="27">
    <location>
        <begin position="466"/>
        <end position="637"/>
    </location>
</feature>
<keyword evidence="13" id="KW-0378">Hydrolase</keyword>
<dbReference type="PANTHER" id="PTHR14950:SF37">
    <property type="entry name" value="ENDORIBONUCLEASE DICER"/>
    <property type="match status" value="1"/>
</dbReference>
<dbReference type="Pfam" id="PF20931">
    <property type="entry name" value="Dicer_platform"/>
    <property type="match status" value="1"/>
</dbReference>
<dbReference type="SUPFAM" id="SSF54768">
    <property type="entry name" value="dsRNA-binding domain-like"/>
    <property type="match status" value="1"/>
</dbReference>
<dbReference type="FunFam" id="3.30.160.380:FF:000003">
    <property type="entry name" value="Endoribonuclease dcr-1"/>
    <property type="match status" value="1"/>
</dbReference>
<evidence type="ECO:0000256" key="12">
    <source>
        <dbReference type="ARBA" id="ARBA00022759"/>
    </source>
</evidence>
<dbReference type="Gene3D" id="3.40.50.300">
    <property type="entry name" value="P-loop containing nucleotide triphosphate hydrolases"/>
    <property type="match status" value="2"/>
</dbReference>
<dbReference type="PROSITE" id="PS51194">
    <property type="entry name" value="HELICASE_CTER"/>
    <property type="match status" value="1"/>
</dbReference>
<evidence type="ECO:0000259" key="24">
    <source>
        <dbReference type="PROSITE" id="PS50137"/>
    </source>
</evidence>
<dbReference type="InterPro" id="IPR036389">
    <property type="entry name" value="RNase_III_sf"/>
</dbReference>
<dbReference type="Gene3D" id="2.170.260.10">
    <property type="entry name" value="paz domain"/>
    <property type="match status" value="1"/>
</dbReference>
<dbReference type="GO" id="GO:0009653">
    <property type="term" value="P:anatomical structure morphogenesis"/>
    <property type="evidence" value="ECO:0007669"/>
    <property type="project" value="UniProtKB-ARBA"/>
</dbReference>
<keyword evidence="12" id="KW-0255">Endonuclease</keyword>
<comment type="cofactor">
    <cofactor evidence="2">
        <name>Mn(2+)</name>
        <dbReference type="ChEBI" id="CHEBI:29035"/>
    </cofactor>
</comment>
<dbReference type="InterPro" id="IPR003100">
    <property type="entry name" value="PAZ_dom"/>
</dbReference>
<keyword evidence="18" id="KW-0943">RNA-mediated gene silencing</keyword>
<evidence type="ECO:0000256" key="15">
    <source>
        <dbReference type="ARBA" id="ARBA00022840"/>
    </source>
</evidence>
<dbReference type="InterPro" id="IPR027417">
    <property type="entry name" value="P-loop_NTPase"/>
</dbReference>
<keyword evidence="7" id="KW-0597">Phosphoprotein</keyword>
<name>A0A9J6B9P9_POLVA</name>
<feature type="domain" description="RNase III" evidence="25">
    <location>
        <begin position="1922"/>
        <end position="2079"/>
    </location>
</feature>
<dbReference type="Proteomes" id="UP001107558">
    <property type="component" value="Chromosome 4"/>
</dbReference>
<evidence type="ECO:0000256" key="13">
    <source>
        <dbReference type="ARBA" id="ARBA00022801"/>
    </source>
</evidence>
<keyword evidence="16" id="KW-0460">Magnesium</keyword>
<evidence type="ECO:0000256" key="8">
    <source>
        <dbReference type="ARBA" id="ARBA00022722"/>
    </source>
</evidence>
<dbReference type="GO" id="GO:0003723">
    <property type="term" value="F:RNA binding"/>
    <property type="evidence" value="ECO:0007669"/>
    <property type="project" value="UniProtKB-UniRule"/>
</dbReference>
<dbReference type="GO" id="GO:0031054">
    <property type="term" value="P:pre-miRNA processing"/>
    <property type="evidence" value="ECO:0007669"/>
    <property type="project" value="InterPro"/>
</dbReference>
<evidence type="ECO:0000256" key="2">
    <source>
        <dbReference type="ARBA" id="ARBA00001936"/>
    </source>
</evidence>
<dbReference type="GO" id="GO:0046872">
    <property type="term" value="F:metal ion binding"/>
    <property type="evidence" value="ECO:0007669"/>
    <property type="project" value="UniProtKB-KW"/>
</dbReference>
<evidence type="ECO:0000313" key="29">
    <source>
        <dbReference type="EMBL" id="KAG5666383.1"/>
    </source>
</evidence>
<evidence type="ECO:0000256" key="1">
    <source>
        <dbReference type="ARBA" id="ARBA00000109"/>
    </source>
</evidence>
<feature type="domain" description="Dicer dsRNA-binding fold" evidence="28">
    <location>
        <begin position="738"/>
        <end position="833"/>
    </location>
</feature>
<evidence type="ECO:0000259" key="26">
    <source>
        <dbReference type="PROSITE" id="PS50821"/>
    </source>
</evidence>
<feature type="domain" description="RNase III" evidence="25">
    <location>
        <begin position="1632"/>
        <end position="1848"/>
    </location>
</feature>
<dbReference type="CDD" id="cd00593">
    <property type="entry name" value="RIBOc"/>
    <property type="match status" value="2"/>
</dbReference>
<dbReference type="GO" id="GO:0070578">
    <property type="term" value="C:RISC-loading complex"/>
    <property type="evidence" value="ECO:0007669"/>
    <property type="project" value="TreeGrafter"/>
</dbReference>
<keyword evidence="30" id="KW-1185">Reference proteome</keyword>
<dbReference type="FunFam" id="1.10.1520.10:FF:000005">
    <property type="entry name" value="Putative endoribonuclease dicer"/>
    <property type="match status" value="1"/>
</dbReference>
<evidence type="ECO:0000256" key="9">
    <source>
        <dbReference type="ARBA" id="ARBA00022723"/>
    </source>
</evidence>
<comment type="similarity">
    <text evidence="20">Belongs to the helicase family. Dicer subfamily.</text>
</comment>
<keyword evidence="8" id="KW-0540">Nuclease</keyword>
<comment type="subcellular location">
    <subcellularLocation>
        <location evidence="4">Cytoplasm</location>
    </subcellularLocation>
</comment>
<evidence type="ECO:0000259" key="27">
    <source>
        <dbReference type="PROSITE" id="PS51194"/>
    </source>
</evidence>
<dbReference type="FunFam" id="3.40.50.300:FF:002580">
    <property type="entry name" value="AGAP002836-PB"/>
    <property type="match status" value="1"/>
</dbReference>
<feature type="coiled-coil region" evidence="22">
    <location>
        <begin position="409"/>
        <end position="436"/>
    </location>
</feature>
<evidence type="ECO:0000256" key="11">
    <source>
        <dbReference type="ARBA" id="ARBA00022741"/>
    </source>
</evidence>
<dbReference type="GO" id="GO:0005634">
    <property type="term" value="C:nucleus"/>
    <property type="evidence" value="ECO:0007669"/>
    <property type="project" value="TreeGrafter"/>
</dbReference>
<evidence type="ECO:0000256" key="18">
    <source>
        <dbReference type="ARBA" id="ARBA00023158"/>
    </source>
</evidence>
<feature type="domain" description="PAZ" evidence="26">
    <location>
        <begin position="1012"/>
        <end position="1158"/>
    </location>
</feature>
<feature type="coiled-coil region" evidence="22">
    <location>
        <begin position="1250"/>
        <end position="1284"/>
    </location>
</feature>
<dbReference type="GO" id="GO:0048731">
    <property type="term" value="P:system development"/>
    <property type="evidence" value="ECO:0007669"/>
    <property type="project" value="UniProtKB-ARBA"/>
</dbReference>
<dbReference type="SMART" id="SM00535">
    <property type="entry name" value="RIBOc"/>
    <property type="match status" value="2"/>
</dbReference>
<dbReference type="Pfam" id="PF20932">
    <property type="entry name" value="Dicer_dsRBD"/>
    <property type="match status" value="1"/>
</dbReference>
<dbReference type="Gene3D" id="3.30.160.380">
    <property type="entry name" value="Dicer dimerisation domain"/>
    <property type="match status" value="1"/>
</dbReference>
<keyword evidence="22" id="KW-0175">Coiled coil</keyword>
<dbReference type="FunFam" id="3.30.160.20:FF:000015">
    <property type="entry name" value="endoribonuclease Dicer"/>
    <property type="match status" value="1"/>
</dbReference>
<dbReference type="Pfam" id="PF00636">
    <property type="entry name" value="Ribonuclease_3"/>
    <property type="match status" value="2"/>
</dbReference>
<reference evidence="29" key="1">
    <citation type="submission" date="2021-03" db="EMBL/GenBank/DDBJ databases">
        <title>Chromosome level genome of the anhydrobiotic midge Polypedilum vanderplanki.</title>
        <authorList>
            <person name="Yoshida Y."/>
            <person name="Kikawada T."/>
            <person name="Gusev O."/>
        </authorList>
    </citation>
    <scope>NUCLEOTIDE SEQUENCE</scope>
    <source>
        <strain evidence="29">NIAS01</strain>
        <tissue evidence="29">Whole body or cell culture</tissue>
    </source>
</reference>
<evidence type="ECO:0000256" key="5">
    <source>
        <dbReference type="ARBA" id="ARBA00012177"/>
    </source>
</evidence>
<feature type="region of interest" description="Disordered" evidence="23">
    <location>
        <begin position="629"/>
        <end position="649"/>
    </location>
</feature>
<dbReference type="CDD" id="cd15903">
    <property type="entry name" value="Dicer_PBD"/>
    <property type="match status" value="1"/>
</dbReference>
<comment type="caution">
    <text evidence="29">The sequence shown here is derived from an EMBL/GenBank/DDBJ whole genome shotgun (WGS) entry which is preliminary data.</text>
</comment>
<evidence type="ECO:0000256" key="17">
    <source>
        <dbReference type="ARBA" id="ARBA00022884"/>
    </source>
</evidence>
<dbReference type="CDD" id="cd02843">
    <property type="entry name" value="PAZ_dicer_like"/>
    <property type="match status" value="1"/>
</dbReference>
<dbReference type="GO" id="GO:0003006">
    <property type="term" value="P:developmental process involved in reproduction"/>
    <property type="evidence" value="ECO:0007669"/>
    <property type="project" value="UniProtKB-ARBA"/>
</dbReference>
<dbReference type="GO" id="GO:0005524">
    <property type="term" value="F:ATP binding"/>
    <property type="evidence" value="ECO:0007669"/>
    <property type="project" value="UniProtKB-KW"/>
</dbReference>
<dbReference type="Pfam" id="PF03368">
    <property type="entry name" value="Dicer_dimer"/>
    <property type="match status" value="1"/>
</dbReference>
<accession>A0A9J6B9P9</accession>
<dbReference type="Pfam" id="PF20930">
    <property type="entry name" value="Dicer_PBD"/>
    <property type="match status" value="1"/>
</dbReference>
<evidence type="ECO:0000256" key="6">
    <source>
        <dbReference type="ARBA" id="ARBA00022490"/>
    </source>
</evidence>
<dbReference type="EMBL" id="JADBJN010000004">
    <property type="protein sequence ID" value="KAG5666383.1"/>
    <property type="molecule type" value="Genomic_DNA"/>
</dbReference>
<evidence type="ECO:0000259" key="25">
    <source>
        <dbReference type="PROSITE" id="PS50142"/>
    </source>
</evidence>
<evidence type="ECO:0000256" key="23">
    <source>
        <dbReference type="SAM" id="MobiDB-lite"/>
    </source>
</evidence>
<feature type="region of interest" description="Disordered" evidence="23">
    <location>
        <begin position="1344"/>
        <end position="1378"/>
    </location>
</feature>
<evidence type="ECO:0000256" key="4">
    <source>
        <dbReference type="ARBA" id="ARBA00004496"/>
    </source>
</evidence>
<dbReference type="InterPro" id="IPR044441">
    <property type="entry name" value="DICER_DSRM"/>
</dbReference>
<dbReference type="GO" id="GO:0005829">
    <property type="term" value="C:cytosol"/>
    <property type="evidence" value="ECO:0007669"/>
    <property type="project" value="UniProtKB-ARBA"/>
</dbReference>
<dbReference type="Gene3D" id="3.30.160.20">
    <property type="match status" value="1"/>
</dbReference>
<keyword evidence="14" id="KW-0347">Helicase</keyword>
<dbReference type="InterPro" id="IPR001650">
    <property type="entry name" value="Helicase_C-like"/>
</dbReference>
<dbReference type="PROSITE" id="PS50821">
    <property type="entry name" value="PAZ"/>
    <property type="match status" value="1"/>
</dbReference>
<dbReference type="GO" id="GO:0035194">
    <property type="term" value="P:regulatory ncRNA-mediated post-transcriptional gene silencing"/>
    <property type="evidence" value="ECO:0007669"/>
    <property type="project" value="UniProtKB-ARBA"/>
</dbReference>
<dbReference type="SUPFAM" id="SSF101690">
    <property type="entry name" value="PAZ domain"/>
    <property type="match status" value="1"/>
</dbReference>
<protein>
    <recommendedName>
        <fullName evidence="5">ribonuclease III</fullName>
        <ecNumber evidence="5">3.1.26.3</ecNumber>
    </recommendedName>
</protein>
<dbReference type="SUPFAM" id="SSF69065">
    <property type="entry name" value="RNase III domain-like"/>
    <property type="match status" value="2"/>
</dbReference>
<dbReference type="PROSITE" id="PS50137">
    <property type="entry name" value="DS_RBD"/>
    <property type="match status" value="1"/>
</dbReference>
<comment type="catalytic activity">
    <reaction evidence="1">
        <text>Endonucleolytic cleavage to 5'-phosphomonoester.</text>
        <dbReference type="EC" id="3.1.26.3"/>
    </reaction>
</comment>
<evidence type="ECO:0000256" key="20">
    <source>
        <dbReference type="ARBA" id="ARBA00035116"/>
    </source>
</evidence>
<feature type="compositionally biased region" description="Acidic residues" evidence="23">
    <location>
        <begin position="1354"/>
        <end position="1378"/>
    </location>
</feature>
<evidence type="ECO:0000256" key="3">
    <source>
        <dbReference type="ARBA" id="ARBA00001946"/>
    </source>
</evidence>
<dbReference type="GO" id="GO:0004386">
    <property type="term" value="F:helicase activity"/>
    <property type="evidence" value="ECO:0007669"/>
    <property type="project" value="UniProtKB-KW"/>
</dbReference>
<dbReference type="InterPro" id="IPR000999">
    <property type="entry name" value="RNase_III_dom"/>
</dbReference>
<comment type="cofactor">
    <cofactor evidence="3">
        <name>Mg(2+)</name>
        <dbReference type="ChEBI" id="CHEBI:18420"/>
    </cofactor>
</comment>
<dbReference type="SUPFAM" id="SSF52540">
    <property type="entry name" value="P-loop containing nucleoside triphosphate hydrolases"/>
    <property type="match status" value="1"/>
</dbReference>
<dbReference type="PROSITE" id="PS51327">
    <property type="entry name" value="DICER_DSRBF"/>
    <property type="match status" value="1"/>
</dbReference>
<feature type="domain" description="DRBM" evidence="24">
    <location>
        <begin position="2104"/>
        <end position="2170"/>
    </location>
</feature>
<keyword evidence="10" id="KW-0677">Repeat</keyword>
<dbReference type="InterPro" id="IPR014720">
    <property type="entry name" value="dsRBD_dom"/>
</dbReference>
<dbReference type="GO" id="GO:0004525">
    <property type="term" value="F:ribonuclease III activity"/>
    <property type="evidence" value="ECO:0007669"/>
    <property type="project" value="UniProtKB-EC"/>
</dbReference>
<evidence type="ECO:0000313" key="30">
    <source>
        <dbReference type="Proteomes" id="UP001107558"/>
    </source>
</evidence>
<dbReference type="InterPro" id="IPR038248">
    <property type="entry name" value="Dicer_dimer_sf"/>
</dbReference>
<evidence type="ECO:0000256" key="22">
    <source>
        <dbReference type="SAM" id="Coils"/>
    </source>
</evidence>
<evidence type="ECO:0000259" key="28">
    <source>
        <dbReference type="PROSITE" id="PS51327"/>
    </source>
</evidence>
<dbReference type="OrthoDB" id="2392202at2759"/>
<evidence type="ECO:0000256" key="10">
    <source>
        <dbReference type="ARBA" id="ARBA00022737"/>
    </source>
</evidence>
<keyword evidence="15" id="KW-0067">ATP-binding</keyword>
<proteinExistence type="inferred from homology"/>
<dbReference type="PROSITE" id="PS00517">
    <property type="entry name" value="RNASE_3_1"/>
    <property type="match status" value="1"/>
</dbReference>